<dbReference type="GO" id="GO:0048046">
    <property type="term" value="C:apoplast"/>
    <property type="evidence" value="ECO:0007669"/>
    <property type="project" value="UniProtKB-SubCell"/>
</dbReference>
<dbReference type="GO" id="GO:0030145">
    <property type="term" value="F:manganese ion binding"/>
    <property type="evidence" value="ECO:0007669"/>
    <property type="project" value="UniProtKB-UniRule"/>
</dbReference>
<evidence type="ECO:0000259" key="12">
    <source>
        <dbReference type="SMART" id="SM00835"/>
    </source>
</evidence>
<keyword evidence="4 11" id="KW-0964">Secreted</keyword>
<dbReference type="InterPro" id="IPR001929">
    <property type="entry name" value="Germin"/>
</dbReference>
<evidence type="ECO:0000256" key="1">
    <source>
        <dbReference type="ARBA" id="ARBA00004271"/>
    </source>
</evidence>
<feature type="domain" description="Cupin type-1" evidence="12">
    <location>
        <begin position="86"/>
        <end position="236"/>
    </location>
</feature>
<feature type="binding site" evidence="9">
    <location>
        <position position="141"/>
    </location>
    <ligand>
        <name>Mn(2+)</name>
        <dbReference type="ChEBI" id="CHEBI:29035"/>
    </ligand>
</feature>
<dbReference type="FunFam" id="2.60.120.10:FF:000005">
    <property type="entry name" value="Germin-like protein subfamily 1 member 8"/>
    <property type="match status" value="1"/>
</dbReference>
<evidence type="ECO:0000256" key="6">
    <source>
        <dbReference type="ARBA" id="ARBA00023157"/>
    </source>
</evidence>
<dbReference type="SUPFAM" id="SSF51182">
    <property type="entry name" value="RmlC-like cupins"/>
    <property type="match status" value="1"/>
</dbReference>
<protein>
    <recommendedName>
        <fullName evidence="11">Germin-like protein</fullName>
    </recommendedName>
</protein>
<dbReference type="PRINTS" id="PR00325">
    <property type="entry name" value="GERMIN"/>
</dbReference>
<keyword evidence="6 10" id="KW-1015">Disulfide bond</keyword>
<dbReference type="EMBL" id="SDRB02001124">
    <property type="protein sequence ID" value="THG21914.1"/>
    <property type="molecule type" value="Genomic_DNA"/>
</dbReference>
<evidence type="ECO:0000256" key="11">
    <source>
        <dbReference type="RuleBase" id="RU366015"/>
    </source>
</evidence>
<feature type="binding site" evidence="9">
    <location>
        <position position="136"/>
    </location>
    <ligand>
        <name>Mn(2+)</name>
        <dbReference type="ChEBI" id="CHEBI:29035"/>
    </ligand>
</feature>
<feature type="disulfide bond" evidence="10">
    <location>
        <begin position="32"/>
        <end position="72"/>
    </location>
</feature>
<evidence type="ECO:0000313" key="13">
    <source>
        <dbReference type="EMBL" id="THG21914.1"/>
    </source>
</evidence>
<evidence type="ECO:0000256" key="2">
    <source>
        <dbReference type="ARBA" id="ARBA00007456"/>
    </source>
</evidence>
<keyword evidence="14" id="KW-1185">Reference proteome</keyword>
<evidence type="ECO:0000313" key="14">
    <source>
        <dbReference type="Proteomes" id="UP000306102"/>
    </source>
</evidence>
<evidence type="ECO:0000256" key="7">
    <source>
        <dbReference type="ARBA" id="ARBA00023211"/>
    </source>
</evidence>
<comment type="similarity">
    <text evidence="2 11">Belongs to the germin family.</text>
</comment>
<dbReference type="InterPro" id="IPR011051">
    <property type="entry name" value="RmlC_Cupin_sf"/>
</dbReference>
<dbReference type="InterPro" id="IPR006045">
    <property type="entry name" value="Cupin_1"/>
</dbReference>
<dbReference type="AlphaFoldDB" id="A0A4S4EZ47"/>
<evidence type="ECO:0000256" key="5">
    <source>
        <dbReference type="ARBA" id="ARBA00022723"/>
    </source>
</evidence>
<dbReference type="InterPro" id="IPR019780">
    <property type="entry name" value="Germin_Mn-BS"/>
</dbReference>
<dbReference type="PANTHER" id="PTHR31238">
    <property type="entry name" value="GERMIN-LIKE PROTEIN SUBFAMILY 3 MEMBER 3"/>
    <property type="match status" value="1"/>
</dbReference>
<sequence length="247" mass="27040">MGTHFIRVTIAIMALASTLVSASDPSPLQDFCVAINKSAGIFYAQLYLPTLCLPISTTPFHLHAVFVNGKVCKDPKLDTPDDFFFSSLLTPQNTSNPVGSKVTPVNVMQILGLNTLGISLARIDFAPYGLNPPHTHPRATEVIVVLEGTLYVGFMTSNTDNRLFTKILYLGDVFVFPQGLIHFQFNNGKTNAVALAALSCQNPGTIIVANVVFGSNPKFFDDVLTKAFQVDKKVVVYLQAQFWWPNN</sequence>
<dbReference type="Gene3D" id="2.60.120.10">
    <property type="entry name" value="Jelly Rolls"/>
    <property type="match status" value="1"/>
</dbReference>
<reference evidence="13 14" key="1">
    <citation type="journal article" date="2018" name="Proc. Natl. Acad. Sci. U.S.A.">
        <title>Draft genome sequence of Camellia sinensis var. sinensis provides insights into the evolution of the tea genome and tea quality.</title>
        <authorList>
            <person name="Wei C."/>
            <person name="Yang H."/>
            <person name="Wang S."/>
            <person name="Zhao J."/>
            <person name="Liu C."/>
            <person name="Gao L."/>
            <person name="Xia E."/>
            <person name="Lu Y."/>
            <person name="Tai Y."/>
            <person name="She G."/>
            <person name="Sun J."/>
            <person name="Cao H."/>
            <person name="Tong W."/>
            <person name="Gao Q."/>
            <person name="Li Y."/>
            <person name="Deng W."/>
            <person name="Jiang X."/>
            <person name="Wang W."/>
            <person name="Chen Q."/>
            <person name="Zhang S."/>
            <person name="Li H."/>
            <person name="Wu J."/>
            <person name="Wang P."/>
            <person name="Li P."/>
            <person name="Shi C."/>
            <person name="Zheng F."/>
            <person name="Jian J."/>
            <person name="Huang B."/>
            <person name="Shan D."/>
            <person name="Shi M."/>
            <person name="Fang C."/>
            <person name="Yue Y."/>
            <person name="Li F."/>
            <person name="Li D."/>
            <person name="Wei S."/>
            <person name="Han B."/>
            <person name="Jiang C."/>
            <person name="Yin Y."/>
            <person name="Xia T."/>
            <person name="Zhang Z."/>
            <person name="Bennetzen J.L."/>
            <person name="Zhao S."/>
            <person name="Wan X."/>
        </authorList>
    </citation>
    <scope>NUCLEOTIDE SEQUENCE [LARGE SCALE GENOMIC DNA]</scope>
    <source>
        <strain evidence="14">cv. Shuchazao</strain>
        <tissue evidence="13">Leaf</tissue>
    </source>
</reference>
<dbReference type="PROSITE" id="PS00725">
    <property type="entry name" value="GERMIN"/>
    <property type="match status" value="1"/>
</dbReference>
<dbReference type="InterPro" id="IPR014710">
    <property type="entry name" value="RmlC-like_jellyroll"/>
</dbReference>
<keyword evidence="11" id="KW-0732">Signal</keyword>
<feature type="binding site" evidence="8">
    <location>
        <position position="141"/>
    </location>
    <ligand>
        <name>oxalate</name>
        <dbReference type="ChEBI" id="CHEBI:30623"/>
    </ligand>
</feature>
<evidence type="ECO:0000256" key="4">
    <source>
        <dbReference type="ARBA" id="ARBA00022525"/>
    </source>
</evidence>
<evidence type="ECO:0000256" key="8">
    <source>
        <dbReference type="PIRSR" id="PIRSR601929-1"/>
    </source>
</evidence>
<dbReference type="SMART" id="SM00835">
    <property type="entry name" value="Cupin_1"/>
    <property type="match status" value="1"/>
</dbReference>
<dbReference type="CDD" id="cd02241">
    <property type="entry name" value="cupin_OxOx"/>
    <property type="match status" value="1"/>
</dbReference>
<feature type="signal peptide" evidence="11">
    <location>
        <begin position="1"/>
        <end position="22"/>
    </location>
</feature>
<comment type="subcellular location">
    <subcellularLocation>
        <location evidence="1 11">Secreted</location>
        <location evidence="1 11">Extracellular space</location>
        <location evidence="1 11">Apoplast</location>
    </subcellularLocation>
</comment>
<feature type="binding site" evidence="9">
    <location>
        <position position="134"/>
    </location>
    <ligand>
        <name>Mn(2+)</name>
        <dbReference type="ChEBI" id="CHEBI:29035"/>
    </ligand>
</feature>
<keyword evidence="3 11" id="KW-0052">Apoplast</keyword>
<gene>
    <name evidence="13" type="ORF">TEA_013305</name>
</gene>
<evidence type="ECO:0000256" key="9">
    <source>
        <dbReference type="PIRSR" id="PIRSR601929-2"/>
    </source>
</evidence>
<evidence type="ECO:0000256" key="10">
    <source>
        <dbReference type="PIRSR" id="PIRSR601929-3"/>
    </source>
</evidence>
<evidence type="ECO:0000256" key="3">
    <source>
        <dbReference type="ARBA" id="ARBA00022523"/>
    </source>
</evidence>
<dbReference type="Proteomes" id="UP000306102">
    <property type="component" value="Unassembled WGS sequence"/>
</dbReference>
<proteinExistence type="inferred from homology"/>
<name>A0A4S4EZ47_CAMSN</name>
<organism evidence="13 14">
    <name type="scientific">Camellia sinensis var. sinensis</name>
    <name type="common">China tea</name>
    <dbReference type="NCBI Taxonomy" id="542762"/>
    <lineage>
        <taxon>Eukaryota</taxon>
        <taxon>Viridiplantae</taxon>
        <taxon>Streptophyta</taxon>
        <taxon>Embryophyta</taxon>
        <taxon>Tracheophyta</taxon>
        <taxon>Spermatophyta</taxon>
        <taxon>Magnoliopsida</taxon>
        <taxon>eudicotyledons</taxon>
        <taxon>Gunneridae</taxon>
        <taxon>Pentapetalae</taxon>
        <taxon>asterids</taxon>
        <taxon>Ericales</taxon>
        <taxon>Theaceae</taxon>
        <taxon>Camellia</taxon>
    </lineage>
</organism>
<keyword evidence="5 8" id="KW-0479">Metal-binding</keyword>
<dbReference type="Pfam" id="PF00190">
    <property type="entry name" value="Cupin_1"/>
    <property type="match status" value="1"/>
</dbReference>
<feature type="binding site" evidence="8">
    <location>
        <position position="136"/>
    </location>
    <ligand>
        <name>oxalate</name>
        <dbReference type="ChEBI" id="CHEBI:30623"/>
    </ligand>
</feature>
<feature type="binding site" evidence="9">
    <location>
        <position position="182"/>
    </location>
    <ligand>
        <name>Mn(2+)</name>
        <dbReference type="ChEBI" id="CHEBI:29035"/>
    </ligand>
</feature>
<keyword evidence="7 8" id="KW-0464">Manganese</keyword>
<accession>A0A4S4EZ47</accession>
<feature type="chain" id="PRO_5021044247" description="Germin-like protein" evidence="11">
    <location>
        <begin position="23"/>
        <end position="247"/>
    </location>
</feature>
<comment type="caution">
    <text evidence="13">The sequence shown here is derived from an EMBL/GenBank/DDBJ whole genome shotgun (WGS) entry which is preliminary data.</text>
</comment>
<feature type="binding site" evidence="8">
    <location>
        <position position="131"/>
    </location>
    <ligand>
        <name>oxalate</name>
        <dbReference type="ChEBI" id="CHEBI:30623"/>
    </ligand>
</feature>